<name>A0A937XE49_UNCEI</name>
<dbReference type="AlphaFoldDB" id="A0A937XE49"/>
<proteinExistence type="predicted"/>
<sequence length="46" mass="5075">MIECQDGFRARTFGPEAFRRLAQELGVEPRIEEVGGSSLFCICSAP</sequence>
<dbReference type="Proteomes" id="UP000748308">
    <property type="component" value="Unassembled WGS sequence"/>
</dbReference>
<organism evidence="1 2">
    <name type="scientific">Eiseniibacteriota bacterium</name>
    <dbReference type="NCBI Taxonomy" id="2212470"/>
    <lineage>
        <taxon>Bacteria</taxon>
        <taxon>Candidatus Eiseniibacteriota</taxon>
    </lineage>
</organism>
<evidence type="ECO:0000313" key="1">
    <source>
        <dbReference type="EMBL" id="MBM3318776.1"/>
    </source>
</evidence>
<protein>
    <submittedName>
        <fullName evidence="1">Uncharacterized protein</fullName>
    </submittedName>
</protein>
<comment type="caution">
    <text evidence="1">The sequence shown here is derived from an EMBL/GenBank/DDBJ whole genome shotgun (WGS) entry which is preliminary data.</text>
</comment>
<accession>A0A937XE49</accession>
<evidence type="ECO:0000313" key="2">
    <source>
        <dbReference type="Proteomes" id="UP000748308"/>
    </source>
</evidence>
<gene>
    <name evidence="1" type="ORF">FJY75_13080</name>
</gene>
<dbReference type="EMBL" id="VGIY01000482">
    <property type="protein sequence ID" value="MBM3318776.1"/>
    <property type="molecule type" value="Genomic_DNA"/>
</dbReference>
<reference evidence="1" key="1">
    <citation type="submission" date="2019-03" db="EMBL/GenBank/DDBJ databases">
        <title>Lake Tanganyika Metagenome-Assembled Genomes (MAGs).</title>
        <authorList>
            <person name="Tran P."/>
        </authorList>
    </citation>
    <scope>NUCLEOTIDE SEQUENCE</scope>
    <source>
        <strain evidence="1">M_DeepCast_400m_m2_100</strain>
    </source>
</reference>